<feature type="region of interest" description="Disordered" evidence="1">
    <location>
        <begin position="260"/>
        <end position="279"/>
    </location>
</feature>
<dbReference type="InterPro" id="IPR024447">
    <property type="entry name" value="YXWGXW_rpt"/>
</dbReference>
<dbReference type="EMBL" id="CP043494">
    <property type="protein sequence ID" value="WNG47918.1"/>
    <property type="molecule type" value="Genomic_DNA"/>
</dbReference>
<keyword evidence="4" id="KW-1185">Reference proteome</keyword>
<evidence type="ECO:0000313" key="4">
    <source>
        <dbReference type="Proteomes" id="UP001611383"/>
    </source>
</evidence>
<dbReference type="Pfam" id="PF12779">
    <property type="entry name" value="WXXGXW"/>
    <property type="match status" value="2"/>
</dbReference>
<name>A0ABY9WXN8_9BACT</name>
<feature type="compositionally biased region" description="Pro residues" evidence="1">
    <location>
        <begin position="46"/>
        <end position="55"/>
    </location>
</feature>
<evidence type="ECO:0000313" key="3">
    <source>
        <dbReference type="EMBL" id="WNG47918.1"/>
    </source>
</evidence>
<proteinExistence type="predicted"/>
<accession>A0ABY9WXN8</accession>
<evidence type="ECO:0008006" key="5">
    <source>
        <dbReference type="Google" id="ProtNLM"/>
    </source>
</evidence>
<sequence>MSPRWLVCLVLGLATPVVHAQTAPAAAPDSEFAEDLAAEEELAPTAPSPPPPLPEETPTARPFADAVWTSGHWYWDDSQWRFKPGAWIAKMPGYQFVNGYWQQDGYVWRWISGGWASPGSMEVEIPIDLTSEEVTTTQAPPQLQVEAPPPAPAPNLTWAPGYWFWSGTQWAWVGGSWVAPPRPGLVFVSPRWVRRGPMWVFVDGGWAVRGSVRVVVPEYRHAGITVRWGHPHYFFHTWRRYPMVRHYHYRRWSAPRYRGPRYHDASPSREHRWGGRHHR</sequence>
<feature type="signal peptide" evidence="2">
    <location>
        <begin position="1"/>
        <end position="20"/>
    </location>
</feature>
<feature type="chain" id="PRO_5045819899" description="Lipoprotein" evidence="2">
    <location>
        <begin position="21"/>
        <end position="279"/>
    </location>
</feature>
<organism evidence="3 4">
    <name type="scientific">Archangium minus</name>
    <dbReference type="NCBI Taxonomy" id="83450"/>
    <lineage>
        <taxon>Bacteria</taxon>
        <taxon>Pseudomonadati</taxon>
        <taxon>Myxococcota</taxon>
        <taxon>Myxococcia</taxon>
        <taxon>Myxococcales</taxon>
        <taxon>Cystobacterineae</taxon>
        <taxon>Archangiaceae</taxon>
        <taxon>Archangium</taxon>
    </lineage>
</organism>
<gene>
    <name evidence="3" type="ORF">F0U60_30100</name>
</gene>
<feature type="compositionally biased region" description="Basic and acidic residues" evidence="1">
    <location>
        <begin position="261"/>
        <end position="273"/>
    </location>
</feature>
<evidence type="ECO:0000256" key="2">
    <source>
        <dbReference type="SAM" id="SignalP"/>
    </source>
</evidence>
<evidence type="ECO:0000256" key="1">
    <source>
        <dbReference type="SAM" id="MobiDB-lite"/>
    </source>
</evidence>
<protein>
    <recommendedName>
        <fullName evidence="5">Lipoprotein</fullName>
    </recommendedName>
</protein>
<feature type="region of interest" description="Disordered" evidence="1">
    <location>
        <begin position="34"/>
        <end position="60"/>
    </location>
</feature>
<keyword evidence="2" id="KW-0732">Signal</keyword>
<dbReference type="Proteomes" id="UP001611383">
    <property type="component" value="Chromosome"/>
</dbReference>
<reference evidence="3 4" key="1">
    <citation type="submission" date="2019-08" db="EMBL/GenBank/DDBJ databases">
        <title>Archangium and Cystobacter genomes.</title>
        <authorList>
            <person name="Chen I.-C.K."/>
            <person name="Wielgoss S."/>
        </authorList>
    </citation>
    <scope>NUCLEOTIDE SEQUENCE [LARGE SCALE GENOMIC DNA]</scope>
    <source>
        <strain evidence="3 4">Cbm 6</strain>
    </source>
</reference>